<dbReference type="InterPro" id="IPR012338">
    <property type="entry name" value="Beta-lactam/transpept-like"/>
</dbReference>
<dbReference type="EMBL" id="LNQE01000939">
    <property type="protein sequence ID" value="KUG22809.1"/>
    <property type="molecule type" value="Genomic_DNA"/>
</dbReference>
<gene>
    <name evidence="2" type="ORF">ASZ90_007392</name>
</gene>
<dbReference type="PANTHER" id="PTHR46825">
    <property type="entry name" value="D-ALANYL-D-ALANINE-CARBOXYPEPTIDASE/ENDOPEPTIDASE AMPH"/>
    <property type="match status" value="1"/>
</dbReference>
<dbReference type="PANTHER" id="PTHR46825:SF9">
    <property type="entry name" value="BETA-LACTAMASE-RELATED DOMAIN-CONTAINING PROTEIN"/>
    <property type="match status" value="1"/>
</dbReference>
<dbReference type="Pfam" id="PF00144">
    <property type="entry name" value="Beta-lactamase"/>
    <property type="match status" value="1"/>
</dbReference>
<proteinExistence type="predicted"/>
<comment type="caution">
    <text evidence="2">The sequence shown here is derived from an EMBL/GenBank/DDBJ whole genome shotgun (WGS) entry which is preliminary data.</text>
</comment>
<dbReference type="PROSITE" id="PS51257">
    <property type="entry name" value="PROKAR_LIPOPROTEIN"/>
    <property type="match status" value="1"/>
</dbReference>
<dbReference type="AlphaFoldDB" id="A0A0W8FPS1"/>
<feature type="domain" description="Beta-lactamase-related" evidence="1">
    <location>
        <begin position="80"/>
        <end position="382"/>
    </location>
</feature>
<name>A0A0W8FPS1_9ZZZZ</name>
<dbReference type="SUPFAM" id="SSF56601">
    <property type="entry name" value="beta-lactamase/transpeptidase-like"/>
    <property type="match status" value="1"/>
</dbReference>
<evidence type="ECO:0000313" key="2">
    <source>
        <dbReference type="EMBL" id="KUG22809.1"/>
    </source>
</evidence>
<evidence type="ECO:0000259" key="1">
    <source>
        <dbReference type="Pfam" id="PF00144"/>
    </source>
</evidence>
<organism evidence="2">
    <name type="scientific">hydrocarbon metagenome</name>
    <dbReference type="NCBI Taxonomy" id="938273"/>
    <lineage>
        <taxon>unclassified sequences</taxon>
        <taxon>metagenomes</taxon>
        <taxon>ecological metagenomes</taxon>
    </lineage>
</organism>
<accession>A0A0W8FPS1</accession>
<protein>
    <recommendedName>
        <fullName evidence="1">Beta-lactamase-related domain-containing protein</fullName>
    </recommendedName>
</protein>
<dbReference type="InterPro" id="IPR050491">
    <property type="entry name" value="AmpC-like"/>
</dbReference>
<sequence length="408" mass="44646">MLSRYFRILSVLIITILFASCSSDRDTPTPSEKLRASVDANWTEYKQVHHIPDNDILGAGIAVYLETPSGNYFASSGMVSDVNQNTRFRIASNTKTFTAAAIMLLHQQGKLDIDDKITALIPGKAIPYVPDTAQWAIWKKMDMTIWQLLSHTAGVYDVDNDDTLSTPCASPSYEGKNYALCVLAADPEHQFTPGELVGVLADTQLYFFNPGDVNYHYSDTGYSMLAEIIERVSEKTYDQFLMQNLVNPNGLTHTSVTMLGWDQTIPPPFNPGYVYAAGVMTDTTEDNMSLHIGEGNIISTPADIARWIRRLVRGEAGINSTGVALMKTPTAGALSQGKNYGLGISSLSGLGYGHTGANQGYLSLMMYDPVADVTTIVYFNIWDIANLLTDQFPLMVKAGLDARAAVGY</sequence>
<dbReference type="Gene3D" id="3.40.710.10">
    <property type="entry name" value="DD-peptidase/beta-lactamase superfamily"/>
    <property type="match status" value="1"/>
</dbReference>
<dbReference type="InterPro" id="IPR001466">
    <property type="entry name" value="Beta-lactam-related"/>
</dbReference>
<reference evidence="2" key="1">
    <citation type="journal article" date="2015" name="Proc. Natl. Acad. Sci. U.S.A.">
        <title>Networks of energetic and metabolic interactions define dynamics in microbial communities.</title>
        <authorList>
            <person name="Embree M."/>
            <person name="Liu J.K."/>
            <person name="Al-Bassam M.M."/>
            <person name="Zengler K."/>
        </authorList>
    </citation>
    <scope>NUCLEOTIDE SEQUENCE</scope>
</reference>